<dbReference type="Pfam" id="PF23659">
    <property type="entry name" value="UFL1"/>
    <property type="match status" value="1"/>
</dbReference>
<evidence type="ECO:0000256" key="2">
    <source>
        <dbReference type="ARBA" id="ARBA00022679"/>
    </source>
</evidence>
<dbReference type="InterPro" id="IPR056761">
    <property type="entry name" value="Ufl1-like_C"/>
</dbReference>
<keyword evidence="3" id="KW-0833">Ubl conjugation pathway</keyword>
<dbReference type="GO" id="GO:0032434">
    <property type="term" value="P:regulation of proteasomal ubiquitin-dependent protein catabolic process"/>
    <property type="evidence" value="ECO:0007669"/>
    <property type="project" value="TreeGrafter"/>
</dbReference>
<dbReference type="Proteomes" id="UP000053555">
    <property type="component" value="Unassembled WGS sequence"/>
</dbReference>
<dbReference type="EMBL" id="KN668168">
    <property type="protein sequence ID" value="KHN05691.1"/>
    <property type="molecule type" value="Genomic_DNA"/>
</dbReference>
<gene>
    <name evidence="9" type="ORF">glysoja_024657</name>
</gene>
<dbReference type="AlphaFoldDB" id="A0A0B2P921"/>
<sequence length="893" mass="99111">MDDELLELQREFEFAQQAKSSIRLSERNVVELVQKLQQLQFIDFELLHTVSGKEYITLDQLRNEMVAEVKKLGRISLIDLADATGVDLYYVEKQAQSVVTEHGELMLTQGEIMSESYWDSIAEEINERLQECSQIALTELAAQLNVGLDLVSSVLEPRLGTIVKGRLEGGQLYTPAYVARVGAMVRGAVRGITVPTNLTVVWSSLQQLLQEIDGTSGLAVEGSFFQSLFNGLVKEGKVLGSLRAGVHWTPAVFAVAQREFVDSFFSQNSFITYEALHKLGIPQPIQFLQSRYPEGKPLVTTFVHSSMIEMVDASTEDALDRGSWSDSLSLLPSSFTPQDASKMLSLCQSIQNAVKSNKAHIFGDFYVLSSSFIKIRLVLPMRTTIKMLDICYEICLEEVQQFSEYTVQKIDALVTITTWLSMGTLKKVDICDRVVRELETLGVSGSAGDFQVSNEAKLGHESSRLNDSNEMASDGGANRLADKGSKKKKGKATGNTVANLSESAADNQEQTLTKSKRGQKRGKDTSSQTSDSKTGSRKELLKMKEDNPGPSEEWIMQKITALVSDFEEQGIDDPETILRPLANQLRPTIISSWMEKKKALLTNNAERMKRLLDNLQKKLDESFLNMQLYEKALELFEDDQSTSVVLHRHLLRTVAAPMVDMLLQNLDEHNKLKNGHDEQEAPNSESVSLSPGDRTVIFKSFPGALANKALAVVEALEGKVSIFNSEAILIVKSVEIFTAAFRMVTEESGLPLKKLDKKLERTLLHSYRKELTAQVSAETDPVSLLPKVVSLLYIQVYHKALQAPGKAISVGISHLKDKLDESACKILTDYQTATVTLLTLLAASPGDEEDCASDRILSKKELLESQMLDLKSLVQQSYHTLHFAKVDNAGKLD</sequence>
<keyword evidence="2" id="KW-0808">Transferase</keyword>
<evidence type="ECO:0000256" key="4">
    <source>
        <dbReference type="SAM" id="Coils"/>
    </source>
</evidence>
<dbReference type="Pfam" id="PF09743">
    <property type="entry name" value="E3_UFM1_ligase"/>
    <property type="match status" value="1"/>
</dbReference>
<dbReference type="PANTHER" id="PTHR31057:SF0">
    <property type="entry name" value="E3 UFM1-PROTEIN LIGASE 1"/>
    <property type="match status" value="1"/>
</dbReference>
<evidence type="ECO:0000256" key="3">
    <source>
        <dbReference type="ARBA" id="ARBA00022786"/>
    </source>
</evidence>
<dbReference type="GO" id="GO:0016874">
    <property type="term" value="F:ligase activity"/>
    <property type="evidence" value="ECO:0007669"/>
    <property type="project" value="UniProtKB-KW"/>
</dbReference>
<dbReference type="GO" id="GO:0061666">
    <property type="term" value="F:UFM1 ligase activity"/>
    <property type="evidence" value="ECO:0007669"/>
    <property type="project" value="InterPro"/>
</dbReference>
<accession>A0A0B2P921</accession>
<dbReference type="Pfam" id="PF25041">
    <property type="entry name" value="UFL1_C"/>
    <property type="match status" value="1"/>
</dbReference>
<dbReference type="GO" id="GO:0005789">
    <property type="term" value="C:endoplasmic reticulum membrane"/>
    <property type="evidence" value="ECO:0007669"/>
    <property type="project" value="TreeGrafter"/>
</dbReference>
<proteinExistence type="inferred from homology"/>
<dbReference type="PANTHER" id="PTHR31057">
    <property type="entry name" value="E3 UFM1-PROTEIN LIGASE 1"/>
    <property type="match status" value="1"/>
</dbReference>
<keyword evidence="9" id="KW-0436">Ligase</keyword>
<dbReference type="GO" id="GO:0034976">
    <property type="term" value="P:response to endoplasmic reticulum stress"/>
    <property type="evidence" value="ECO:0007669"/>
    <property type="project" value="TreeGrafter"/>
</dbReference>
<dbReference type="InterPro" id="IPR018611">
    <property type="entry name" value="Ufl1"/>
</dbReference>
<protein>
    <submittedName>
        <fullName evidence="9">E3 UFM1-protein ligase 1 like</fullName>
    </submittedName>
</protein>
<dbReference type="Pfam" id="PF25870">
    <property type="entry name" value="WHD_UFL1_5th"/>
    <property type="match status" value="1"/>
</dbReference>
<reference evidence="9" key="1">
    <citation type="submission" date="2014-07" db="EMBL/GenBank/DDBJ databases">
        <title>Identification of a novel salt tolerance gene in wild soybean by whole-genome sequencing.</title>
        <authorList>
            <person name="Lam H.-M."/>
            <person name="Qi X."/>
            <person name="Li M.-W."/>
            <person name="Liu X."/>
            <person name="Xie M."/>
            <person name="Ni M."/>
            <person name="Xu X."/>
        </authorList>
    </citation>
    <scope>NUCLEOTIDE SEQUENCE [LARGE SCALE GENOMIC DNA]</scope>
    <source>
        <tissue evidence="9">Root</tissue>
    </source>
</reference>
<evidence type="ECO:0000259" key="6">
    <source>
        <dbReference type="Pfam" id="PF09743"/>
    </source>
</evidence>
<dbReference type="InterPro" id="IPR056580">
    <property type="entry name" value="Ufl1_dom"/>
</dbReference>
<feature type="domain" description="E3 UFM1-protein ligase-like C-terminal" evidence="8">
    <location>
        <begin position="760"/>
        <end position="873"/>
    </location>
</feature>
<keyword evidence="4" id="KW-0175">Coiled coil</keyword>
<comment type="similarity">
    <text evidence="1">Belongs to the UFL1 family.</text>
</comment>
<evidence type="ECO:0000313" key="9">
    <source>
        <dbReference type="EMBL" id="KHN05691.1"/>
    </source>
</evidence>
<feature type="region of interest" description="Disordered" evidence="5">
    <location>
        <begin position="458"/>
        <end position="552"/>
    </location>
</feature>
<feature type="coiled-coil region" evidence="4">
    <location>
        <begin position="598"/>
        <end position="632"/>
    </location>
</feature>
<evidence type="ECO:0000256" key="1">
    <source>
        <dbReference type="ARBA" id="ARBA00010789"/>
    </source>
</evidence>
<feature type="compositionally biased region" description="Basic and acidic residues" evidence="5">
    <location>
        <begin position="534"/>
        <end position="547"/>
    </location>
</feature>
<feature type="compositionally biased region" description="Polar residues" evidence="5">
    <location>
        <begin position="493"/>
        <end position="513"/>
    </location>
</feature>
<dbReference type="GO" id="GO:1990592">
    <property type="term" value="P:protein K69-linked ufmylation"/>
    <property type="evidence" value="ECO:0007669"/>
    <property type="project" value="TreeGrafter"/>
</dbReference>
<feature type="domain" description="E3 UFM1-protein ligase 1-like N-terminal" evidence="6">
    <location>
        <begin position="4"/>
        <end position="288"/>
    </location>
</feature>
<feature type="domain" description="E3 UFM1-protein ligase 1-like" evidence="7">
    <location>
        <begin position="612"/>
        <end position="755"/>
    </location>
</feature>
<evidence type="ECO:0000256" key="5">
    <source>
        <dbReference type="SAM" id="MobiDB-lite"/>
    </source>
</evidence>
<evidence type="ECO:0000259" key="8">
    <source>
        <dbReference type="Pfam" id="PF25041"/>
    </source>
</evidence>
<organism evidence="9">
    <name type="scientific">Glycine soja</name>
    <name type="common">Wild soybean</name>
    <dbReference type="NCBI Taxonomy" id="3848"/>
    <lineage>
        <taxon>Eukaryota</taxon>
        <taxon>Viridiplantae</taxon>
        <taxon>Streptophyta</taxon>
        <taxon>Embryophyta</taxon>
        <taxon>Tracheophyta</taxon>
        <taxon>Spermatophyta</taxon>
        <taxon>Magnoliopsida</taxon>
        <taxon>eudicotyledons</taxon>
        <taxon>Gunneridae</taxon>
        <taxon>Pentapetalae</taxon>
        <taxon>rosids</taxon>
        <taxon>fabids</taxon>
        <taxon>Fabales</taxon>
        <taxon>Fabaceae</taxon>
        <taxon>Papilionoideae</taxon>
        <taxon>50 kb inversion clade</taxon>
        <taxon>NPAAA clade</taxon>
        <taxon>indigoferoid/millettioid clade</taxon>
        <taxon>Phaseoleae</taxon>
        <taxon>Glycine</taxon>
        <taxon>Glycine subgen. Soja</taxon>
    </lineage>
</organism>
<name>A0A0B2P921_GLYSO</name>
<evidence type="ECO:0000259" key="7">
    <source>
        <dbReference type="Pfam" id="PF23659"/>
    </source>
</evidence>
<dbReference type="InterPro" id="IPR056579">
    <property type="entry name" value="Ufl1_N"/>
</dbReference>